<protein>
    <submittedName>
        <fullName evidence="1">Uncharacterized protein</fullName>
    </submittedName>
</protein>
<dbReference type="RefSeq" id="WP_046503585.1">
    <property type="nucleotide sequence ID" value="NZ_LN831776.1"/>
</dbReference>
<reference evidence="2" key="1">
    <citation type="submission" date="2015-03" db="EMBL/GenBank/DDBJ databases">
        <authorList>
            <person name="Wibberg D."/>
        </authorList>
    </citation>
    <scope>NUCLEOTIDE SEQUENCE [LARGE SCALE GENOMIC DNA]</scope>
</reference>
<proteinExistence type="predicted"/>
<sequence length="279" mass="32138">MNLLIQHLYDKNNMQVTITDEQLLEAYKQKGEELPIELIIAMGASHNIMYVPRLQEALYHQTMRVRIKSMHSLLSIGDTDSLDALRIKEQSIPEEDFLSSISEKAILQSIIIRLENGPEGAVQAFFNEGVHPAVKNKLLYNYSSTMILTLEDVQFVIKALEAYVNKSESWMLKLKKTSYEDAIIKGLESLWRASEQKKPLMDYVSSVFIEKLVEIGSQILKMKIDSYAKEVIVIFAKYLKPQYAYSMLEPIVNSSIRGDIKRELEKTLQILQMDKRKED</sequence>
<dbReference type="HOGENOM" id="CLU_1011362_0_0_9"/>
<dbReference type="Proteomes" id="UP000033163">
    <property type="component" value="Chromosome I"/>
</dbReference>
<gene>
    <name evidence="1" type="ORF">PRIO_3377</name>
</gene>
<dbReference type="PATRIC" id="fig|1073571.4.peg.3603"/>
<organism evidence="1 2">
    <name type="scientific">Paenibacillus riograndensis SBR5</name>
    <dbReference type="NCBI Taxonomy" id="1073571"/>
    <lineage>
        <taxon>Bacteria</taxon>
        <taxon>Bacillati</taxon>
        <taxon>Bacillota</taxon>
        <taxon>Bacilli</taxon>
        <taxon>Bacillales</taxon>
        <taxon>Paenibacillaceae</taxon>
        <taxon>Paenibacillus</taxon>
        <taxon>Paenibacillus sonchi group</taxon>
    </lineage>
</organism>
<accession>A0A0E4CWY4</accession>
<evidence type="ECO:0000313" key="2">
    <source>
        <dbReference type="Proteomes" id="UP000033163"/>
    </source>
</evidence>
<name>A0A0E4CWY4_9BACL</name>
<dbReference type="KEGG" id="pri:PRIO_3377"/>
<dbReference type="AlphaFoldDB" id="A0A0E4CWY4"/>
<evidence type="ECO:0000313" key="1">
    <source>
        <dbReference type="EMBL" id="CQR55780.1"/>
    </source>
</evidence>
<dbReference type="EMBL" id="LN831776">
    <property type="protein sequence ID" value="CQR55780.1"/>
    <property type="molecule type" value="Genomic_DNA"/>
</dbReference>